<organism evidence="1 2">
    <name type="scientific">Mycolicibacterium conceptionense</name>
    <dbReference type="NCBI Taxonomy" id="451644"/>
    <lineage>
        <taxon>Bacteria</taxon>
        <taxon>Bacillati</taxon>
        <taxon>Actinomycetota</taxon>
        <taxon>Actinomycetes</taxon>
        <taxon>Mycobacteriales</taxon>
        <taxon>Mycobacteriaceae</taxon>
        <taxon>Mycolicibacterium</taxon>
    </lineage>
</organism>
<comment type="caution">
    <text evidence="1">The sequence shown here is derived from an EMBL/GenBank/DDBJ whole genome shotgun (WGS) entry which is preliminary data.</text>
</comment>
<accession>A0A0J8WRB8</accession>
<sequence>MTARKPTPVLIALSGLPGVGKTTVARQVSAEIGAVHVRIDTIEAAMARSGIVDRAGGWDAVPEAGYRIAYAMASDFLSAGHDVVADSVNPLGITRQAWAEVARTARAALIEVEVICSDRNVHRSRVEARASDIEGLRVPTWQQVQDRTYERWDRAVLRVDTAAGVDPAAAAIVAAFQALM</sequence>
<gene>
    <name evidence="1" type="ORF">ACT17_24620</name>
</gene>
<dbReference type="SUPFAM" id="SSF52540">
    <property type="entry name" value="P-loop containing nucleoside triphosphate hydrolases"/>
    <property type="match status" value="1"/>
</dbReference>
<dbReference type="Pfam" id="PF13671">
    <property type="entry name" value="AAA_33"/>
    <property type="match status" value="1"/>
</dbReference>
<reference evidence="1 2" key="1">
    <citation type="submission" date="2015-06" db="EMBL/GenBank/DDBJ databases">
        <title>Genome sequence of Mycobacterium conceptionense strain MLE.</title>
        <authorList>
            <person name="Greninger A.L."/>
            <person name="Cunningham G."/>
            <person name="Chiu C.Y."/>
            <person name="Miller S."/>
        </authorList>
    </citation>
    <scope>NUCLEOTIDE SEQUENCE [LARGE SCALE GENOMIC DNA]</scope>
    <source>
        <strain evidence="1 2">MLE</strain>
    </source>
</reference>
<proteinExistence type="predicted"/>
<name>A0A0J8WRB8_9MYCO</name>
<evidence type="ECO:0008006" key="3">
    <source>
        <dbReference type="Google" id="ProtNLM"/>
    </source>
</evidence>
<dbReference type="PANTHER" id="PTHR37807">
    <property type="entry name" value="OS07G0160300 PROTEIN"/>
    <property type="match status" value="1"/>
</dbReference>
<dbReference type="RefSeq" id="WP_019347578.1">
    <property type="nucleotide sequence ID" value="NZ_AGSZ01000557.1"/>
</dbReference>
<protein>
    <recommendedName>
        <fullName evidence="3">Adenylyl-sulfate kinase</fullName>
    </recommendedName>
</protein>
<dbReference type="EMBL" id="LFOD01000029">
    <property type="protein sequence ID" value="KMV15559.1"/>
    <property type="molecule type" value="Genomic_DNA"/>
</dbReference>
<evidence type="ECO:0000313" key="1">
    <source>
        <dbReference type="EMBL" id="KMV15559.1"/>
    </source>
</evidence>
<dbReference type="PATRIC" id="fig|451644.5.peg.5072"/>
<dbReference type="PANTHER" id="PTHR37807:SF3">
    <property type="entry name" value="OS07G0160300 PROTEIN"/>
    <property type="match status" value="1"/>
</dbReference>
<dbReference type="AlphaFoldDB" id="A0A0J8WRB8"/>
<evidence type="ECO:0000313" key="2">
    <source>
        <dbReference type="Proteomes" id="UP000037594"/>
    </source>
</evidence>
<dbReference type="Proteomes" id="UP000037594">
    <property type="component" value="Unassembled WGS sequence"/>
</dbReference>
<dbReference type="InterPro" id="IPR027417">
    <property type="entry name" value="P-loop_NTPase"/>
</dbReference>
<dbReference type="Gene3D" id="3.40.50.300">
    <property type="entry name" value="P-loop containing nucleotide triphosphate hydrolases"/>
    <property type="match status" value="1"/>
</dbReference>